<dbReference type="Pfam" id="PF06041">
    <property type="entry name" value="DUF924"/>
    <property type="match status" value="1"/>
</dbReference>
<accession>A0A6A6W776</accession>
<proteinExistence type="predicted"/>
<dbReference type="EMBL" id="ML996571">
    <property type="protein sequence ID" value="KAF2758483.1"/>
    <property type="molecule type" value="Genomic_DNA"/>
</dbReference>
<dbReference type="Gene3D" id="1.20.58.320">
    <property type="entry name" value="TPR-like"/>
    <property type="match status" value="1"/>
</dbReference>
<keyword evidence="2" id="KW-1185">Reference proteome</keyword>
<dbReference type="InterPro" id="IPR011990">
    <property type="entry name" value="TPR-like_helical_dom_sf"/>
</dbReference>
<evidence type="ECO:0000313" key="2">
    <source>
        <dbReference type="Proteomes" id="UP000799437"/>
    </source>
</evidence>
<dbReference type="GeneID" id="54484943"/>
<dbReference type="Proteomes" id="UP000799437">
    <property type="component" value="Unassembled WGS sequence"/>
</dbReference>
<evidence type="ECO:0000313" key="1">
    <source>
        <dbReference type="EMBL" id="KAF2758483.1"/>
    </source>
</evidence>
<dbReference type="RefSeq" id="XP_033600934.1">
    <property type="nucleotide sequence ID" value="XM_033743889.1"/>
</dbReference>
<dbReference type="SUPFAM" id="SSF48452">
    <property type="entry name" value="TPR-like"/>
    <property type="match status" value="1"/>
</dbReference>
<reference evidence="1" key="1">
    <citation type="journal article" date="2020" name="Stud. Mycol.">
        <title>101 Dothideomycetes genomes: a test case for predicting lifestyles and emergence of pathogens.</title>
        <authorList>
            <person name="Haridas S."/>
            <person name="Albert R."/>
            <person name="Binder M."/>
            <person name="Bloem J."/>
            <person name="Labutti K."/>
            <person name="Salamov A."/>
            <person name="Andreopoulos B."/>
            <person name="Baker S."/>
            <person name="Barry K."/>
            <person name="Bills G."/>
            <person name="Bluhm B."/>
            <person name="Cannon C."/>
            <person name="Castanera R."/>
            <person name="Culley D."/>
            <person name="Daum C."/>
            <person name="Ezra D."/>
            <person name="Gonzalez J."/>
            <person name="Henrissat B."/>
            <person name="Kuo A."/>
            <person name="Liang C."/>
            <person name="Lipzen A."/>
            <person name="Lutzoni F."/>
            <person name="Magnuson J."/>
            <person name="Mondo S."/>
            <person name="Nolan M."/>
            <person name="Ohm R."/>
            <person name="Pangilinan J."/>
            <person name="Park H.-J."/>
            <person name="Ramirez L."/>
            <person name="Alfaro M."/>
            <person name="Sun H."/>
            <person name="Tritt A."/>
            <person name="Yoshinaga Y."/>
            <person name="Zwiers L.-H."/>
            <person name="Turgeon B."/>
            <person name="Goodwin S."/>
            <person name="Spatafora J."/>
            <person name="Crous P."/>
            <person name="Grigoriev I."/>
        </authorList>
    </citation>
    <scope>NUCLEOTIDE SEQUENCE</scope>
    <source>
        <strain evidence="1">CBS 121739</strain>
    </source>
</reference>
<dbReference type="OrthoDB" id="414698at2759"/>
<sequence length="268" mass="30226">MATTTPLTLPRTLFTPTLYTNILKLWFRDIPPTTRVVPPETTSRWFGKGAPEPNGKTFDEACTDEFEPVLEAIGPQQYTLPAAAVAADYRAEVASSAGIAAPFLADIQSADEAQTSANALGLMLLLDQMPRNIFRDNQAVVYGHYDRIARAVLRGVLEGRPRVDLHGSLRLVPCRRMWFYMPLMHSEYREDHDLYWKIMSEAQAELRADGDEESAGFVQYSLDFEKKHVGLIERFGRYPHRNVHLGREMTQEEKEYLEAGGENFGTGA</sequence>
<organism evidence="1 2">
    <name type="scientific">Pseudovirgaria hyperparasitica</name>
    <dbReference type="NCBI Taxonomy" id="470096"/>
    <lineage>
        <taxon>Eukaryota</taxon>
        <taxon>Fungi</taxon>
        <taxon>Dikarya</taxon>
        <taxon>Ascomycota</taxon>
        <taxon>Pezizomycotina</taxon>
        <taxon>Dothideomycetes</taxon>
        <taxon>Dothideomycetes incertae sedis</taxon>
        <taxon>Acrospermales</taxon>
        <taxon>Acrospermaceae</taxon>
        <taxon>Pseudovirgaria</taxon>
    </lineage>
</organism>
<gene>
    <name evidence="1" type="ORF">EJ05DRAFT_475791</name>
</gene>
<name>A0A6A6W776_9PEZI</name>
<protein>
    <submittedName>
        <fullName evidence="1">DUF924-domain-containing protein</fullName>
    </submittedName>
</protein>
<dbReference type="Gene3D" id="1.25.40.10">
    <property type="entry name" value="Tetratricopeptide repeat domain"/>
    <property type="match status" value="1"/>
</dbReference>
<dbReference type="InterPro" id="IPR010323">
    <property type="entry name" value="DUF924"/>
</dbReference>
<dbReference type="AlphaFoldDB" id="A0A6A6W776"/>